<keyword evidence="2" id="KW-0812">Transmembrane</keyword>
<evidence type="ECO:0000256" key="1">
    <source>
        <dbReference type="SAM" id="MobiDB-lite"/>
    </source>
</evidence>
<organism evidence="3 4">
    <name type="scientific">Stephanodiscus triporus</name>
    <dbReference type="NCBI Taxonomy" id="2934178"/>
    <lineage>
        <taxon>Eukaryota</taxon>
        <taxon>Sar</taxon>
        <taxon>Stramenopiles</taxon>
        <taxon>Ochrophyta</taxon>
        <taxon>Bacillariophyta</taxon>
        <taxon>Coscinodiscophyceae</taxon>
        <taxon>Thalassiosirophycidae</taxon>
        <taxon>Stephanodiscales</taxon>
        <taxon>Stephanodiscaceae</taxon>
        <taxon>Stephanodiscus</taxon>
    </lineage>
</organism>
<proteinExistence type="predicted"/>
<reference evidence="3 4" key="1">
    <citation type="submission" date="2024-10" db="EMBL/GenBank/DDBJ databases">
        <title>Updated reference genomes for cyclostephanoid diatoms.</title>
        <authorList>
            <person name="Roberts W.R."/>
            <person name="Alverson A.J."/>
        </authorList>
    </citation>
    <scope>NUCLEOTIDE SEQUENCE [LARGE SCALE GENOMIC DNA]</scope>
    <source>
        <strain evidence="3 4">AJA276-08</strain>
    </source>
</reference>
<evidence type="ECO:0000256" key="2">
    <source>
        <dbReference type="SAM" id="Phobius"/>
    </source>
</evidence>
<feature type="transmembrane region" description="Helical" evidence="2">
    <location>
        <begin position="150"/>
        <end position="172"/>
    </location>
</feature>
<evidence type="ECO:0000313" key="4">
    <source>
        <dbReference type="Proteomes" id="UP001530315"/>
    </source>
</evidence>
<sequence length="315" mass="35267">MSGNNKGDREAELEVFNRFSQIVKEKFSSLADGRDGDAGKDRIDRIDSLYKRPEFASEKRILNDMNNMGLHKGVMSGVACLAFLRFAPRAIGRLMQRRAARNGTMMGGDGASATNNPFHHRSPAGYEFDPPAAVGTRPNNNGRPGFFFRVFRLSLDTFVSLSVGAYASLYFIDKDKMMKKFAEIPLVEGRSLLSEELCGDFAKEFKKFDRRTWDANHPSLTSGVRNVNVDDGRDFRNTILGFVANCRRRGLYEREMRITQGLGDDAIVAIPPPGVPSDIAVSLDDLFEEEERDEVGMNGDDYFDTPFNMGDDEQV</sequence>
<feature type="region of interest" description="Disordered" evidence="1">
    <location>
        <begin position="292"/>
        <end position="315"/>
    </location>
</feature>
<comment type="caution">
    <text evidence="3">The sequence shown here is derived from an EMBL/GenBank/DDBJ whole genome shotgun (WGS) entry which is preliminary data.</text>
</comment>
<dbReference type="EMBL" id="JALLAZ020001206">
    <property type="protein sequence ID" value="KAL3778642.1"/>
    <property type="molecule type" value="Genomic_DNA"/>
</dbReference>
<gene>
    <name evidence="3" type="ORF">ACHAW5_007532</name>
</gene>
<dbReference type="Proteomes" id="UP001530315">
    <property type="component" value="Unassembled WGS sequence"/>
</dbReference>
<keyword evidence="4" id="KW-1185">Reference proteome</keyword>
<keyword evidence="2" id="KW-1133">Transmembrane helix</keyword>
<keyword evidence="2" id="KW-0472">Membrane</keyword>
<dbReference type="AlphaFoldDB" id="A0ABD3NTN7"/>
<evidence type="ECO:0000313" key="3">
    <source>
        <dbReference type="EMBL" id="KAL3778642.1"/>
    </source>
</evidence>
<name>A0ABD3NTN7_9STRA</name>
<accession>A0ABD3NTN7</accession>
<protein>
    <submittedName>
        <fullName evidence="3">Uncharacterized protein</fullName>
    </submittedName>
</protein>